<proteinExistence type="inferred from homology"/>
<dbReference type="InterPro" id="IPR017853">
    <property type="entry name" value="GH"/>
</dbReference>
<keyword evidence="2" id="KW-0378">Hydrolase</keyword>
<dbReference type="SUPFAM" id="SSF51445">
    <property type="entry name" value="(Trans)glycosidases"/>
    <property type="match status" value="1"/>
</dbReference>
<dbReference type="CDD" id="cd02856">
    <property type="entry name" value="E_set_GDE_Isoamylase_N"/>
    <property type="match status" value="1"/>
</dbReference>
<dbReference type="InterPro" id="IPR044505">
    <property type="entry name" value="GlgX_Isoamylase_N_E_set"/>
</dbReference>
<name>A0ABS5DRT4_9BURK</name>
<sequence length="712" mass="78011">MSVASVFDPSAVLAVQTLQEGHPEPLGSTPMNGGVNFAVWSDHAQRIELCVFSADGRSELARWPLHGPFAGVFHGFLPGAGPGLVYGLRAQGPWAPEQGHRFNPAKLLLDPWGREIIAPTEGFAWRDEHLGHAAHNPHQRDERDNAALAHKSRVAPAAADAPGHHNRPRVAAAQRVMAEVHVKGFSAQHPEIPAALRGTYAGMAHPAAIAHWQRLGVTTLSLLPVQQCLSEPHLQALGLPNYWGYNTLGFFSVDPRWSTTPNDPRAAASEFRAMVASLHAAGLEVVLDVVYNHTPEGGEQGATLCWRGLDNRHWYAHEPDAPARLRNLTGCGNALNVAHPLVSRWVLDSLRYWVREMGVDGFRFDLAPVLGRDRSGRFNPEAAFFTALRQDPLLSQALMVAEPWDASGDGYQLGQFPPPFMEWNDKFRDTQRGWWLNSGVNRGQMAQRFCASSTVFGPSQRRPSASINFIAVHDGFTTHDVVSYAGKHNEANGEGNRDGRDGELCQPFGPEGPSSDPEVLWRRERTRRALLASLLLAHGTPMLCAGDELANSQGGNNNAYNQDNPTTWLDWAQADTGLMDFVAEVLALRRRLPALHTDLWPRPWHAAEAAPQAASRVHWRHPAGHELNLHEWHHSAHSPGAAFAGIYTAPGASQPTLLLAFNPDDTPCTLHLPDDALWRVALCSSGEPHPSPVRGTLQLPARSLRVAEHCPI</sequence>
<dbReference type="InterPro" id="IPR014756">
    <property type="entry name" value="Ig_E-set"/>
</dbReference>
<feature type="domain" description="Glycosyl hydrolase family 13 catalytic" evidence="5">
    <location>
        <begin position="179"/>
        <end position="589"/>
    </location>
</feature>
<dbReference type="Pfam" id="PF02922">
    <property type="entry name" value="CBM_48"/>
    <property type="match status" value="1"/>
</dbReference>
<evidence type="ECO:0000313" key="7">
    <source>
        <dbReference type="Proteomes" id="UP000672097"/>
    </source>
</evidence>
<dbReference type="Proteomes" id="UP000672097">
    <property type="component" value="Unassembled WGS sequence"/>
</dbReference>
<organism evidence="6 7">
    <name type="scientific">Ideonella paludis</name>
    <dbReference type="NCBI Taxonomy" id="1233411"/>
    <lineage>
        <taxon>Bacteria</taxon>
        <taxon>Pseudomonadati</taxon>
        <taxon>Pseudomonadota</taxon>
        <taxon>Betaproteobacteria</taxon>
        <taxon>Burkholderiales</taxon>
        <taxon>Sphaerotilaceae</taxon>
        <taxon>Ideonella</taxon>
    </lineage>
</organism>
<comment type="caution">
    <text evidence="6">The sequence shown here is derived from an EMBL/GenBank/DDBJ whole genome shotgun (WGS) entry which is preliminary data.</text>
</comment>
<dbReference type="InterPro" id="IPR004193">
    <property type="entry name" value="Glyco_hydro_13_N"/>
</dbReference>
<evidence type="ECO:0000256" key="1">
    <source>
        <dbReference type="ARBA" id="ARBA00008061"/>
    </source>
</evidence>
<keyword evidence="3" id="KW-0326">Glycosidase</keyword>
<dbReference type="InterPro" id="IPR013783">
    <property type="entry name" value="Ig-like_fold"/>
</dbReference>
<dbReference type="CDD" id="cd11326">
    <property type="entry name" value="AmyAc_Glg_debranch"/>
    <property type="match status" value="1"/>
</dbReference>
<feature type="compositionally biased region" description="Basic and acidic residues" evidence="4">
    <location>
        <begin position="488"/>
        <end position="503"/>
    </location>
</feature>
<dbReference type="RefSeq" id="WP_210805200.1">
    <property type="nucleotide sequence ID" value="NZ_JAGQDG010000001.1"/>
</dbReference>
<evidence type="ECO:0000259" key="5">
    <source>
        <dbReference type="SMART" id="SM00642"/>
    </source>
</evidence>
<gene>
    <name evidence="6" type="primary">glgX</name>
    <name evidence="6" type="ORF">KAK11_00810</name>
</gene>
<dbReference type="PANTHER" id="PTHR43002">
    <property type="entry name" value="GLYCOGEN DEBRANCHING ENZYME"/>
    <property type="match status" value="1"/>
</dbReference>
<feature type="region of interest" description="Disordered" evidence="4">
    <location>
        <begin position="488"/>
        <end position="518"/>
    </location>
</feature>
<dbReference type="Gene3D" id="3.20.20.80">
    <property type="entry name" value="Glycosidases"/>
    <property type="match status" value="1"/>
</dbReference>
<dbReference type="InterPro" id="IPR006047">
    <property type="entry name" value="GH13_cat_dom"/>
</dbReference>
<dbReference type="SUPFAM" id="SSF51011">
    <property type="entry name" value="Glycosyl hydrolase domain"/>
    <property type="match status" value="1"/>
</dbReference>
<evidence type="ECO:0000256" key="4">
    <source>
        <dbReference type="SAM" id="MobiDB-lite"/>
    </source>
</evidence>
<evidence type="ECO:0000256" key="3">
    <source>
        <dbReference type="ARBA" id="ARBA00023295"/>
    </source>
</evidence>
<dbReference type="SUPFAM" id="SSF81296">
    <property type="entry name" value="E set domains"/>
    <property type="match status" value="1"/>
</dbReference>
<dbReference type="InterPro" id="IPR011837">
    <property type="entry name" value="Glycogen_debranch_GlgX"/>
</dbReference>
<comment type="similarity">
    <text evidence="1">Belongs to the glycosyl hydrolase 13 family.</text>
</comment>
<accession>A0ABS5DRT4</accession>
<dbReference type="Gene3D" id="2.60.40.10">
    <property type="entry name" value="Immunoglobulins"/>
    <property type="match status" value="1"/>
</dbReference>
<protein>
    <submittedName>
        <fullName evidence="6">Glycogen debranching protein GlgX</fullName>
    </submittedName>
</protein>
<dbReference type="Gene3D" id="2.60.40.1180">
    <property type="entry name" value="Golgi alpha-mannosidase II"/>
    <property type="match status" value="1"/>
</dbReference>
<dbReference type="NCBIfam" id="TIGR02100">
    <property type="entry name" value="glgX_debranch"/>
    <property type="match status" value="1"/>
</dbReference>
<keyword evidence="7" id="KW-1185">Reference proteome</keyword>
<dbReference type="EMBL" id="JAGQDG010000001">
    <property type="protein sequence ID" value="MBQ0933848.1"/>
    <property type="molecule type" value="Genomic_DNA"/>
</dbReference>
<evidence type="ECO:0000256" key="2">
    <source>
        <dbReference type="ARBA" id="ARBA00022801"/>
    </source>
</evidence>
<dbReference type="SMART" id="SM00642">
    <property type="entry name" value="Aamy"/>
    <property type="match status" value="1"/>
</dbReference>
<dbReference type="InterPro" id="IPR013780">
    <property type="entry name" value="Glyco_hydro_b"/>
</dbReference>
<evidence type="ECO:0000313" key="6">
    <source>
        <dbReference type="EMBL" id="MBQ0933848.1"/>
    </source>
</evidence>
<reference evidence="6 7" key="1">
    <citation type="submission" date="2021-04" db="EMBL/GenBank/DDBJ databases">
        <title>The genome sequence of type strain Ideonella paludis KCTC 32238.</title>
        <authorList>
            <person name="Liu Y."/>
        </authorList>
    </citation>
    <scope>NUCLEOTIDE SEQUENCE [LARGE SCALE GENOMIC DNA]</scope>
    <source>
        <strain evidence="6 7">KCTC 32238</strain>
    </source>
</reference>